<dbReference type="PIRSF" id="PIRSF028756">
    <property type="entry name" value="PPK2_prd"/>
    <property type="match status" value="1"/>
</dbReference>
<dbReference type="PANTHER" id="PTHR34383:SF1">
    <property type="entry name" value="ADP-POLYPHOSPHATE PHOSPHOTRANSFERASE"/>
    <property type="match status" value="1"/>
</dbReference>
<dbReference type="EMBL" id="CP091521">
    <property type="protein sequence ID" value="UOP04109.1"/>
    <property type="molecule type" value="Genomic_DNA"/>
</dbReference>
<keyword evidence="2 4" id="KW-0808">Transferase</keyword>
<dbReference type="Proteomes" id="UP000831534">
    <property type="component" value="Chromosome"/>
</dbReference>
<dbReference type="InterPro" id="IPR022488">
    <property type="entry name" value="PPK2-related"/>
</dbReference>
<protein>
    <recommendedName>
        <fullName evidence="4">ADP/GDP-polyphosphate phosphotransferase</fullName>
        <ecNumber evidence="4">2.7.4.-</ecNumber>
    </recommendedName>
    <alternativeName>
        <fullName evidence="4">Polyphosphate kinase PPK2</fullName>
    </alternativeName>
</protein>
<feature type="domain" description="Polyphosphate kinase-2-related" evidence="5">
    <location>
        <begin position="55"/>
        <end position="280"/>
    </location>
</feature>
<reference evidence="6" key="2">
    <citation type="submission" date="2024-09" db="EMBL/GenBank/DDBJ databases">
        <authorList>
            <person name="Veyrier F.J."/>
        </authorList>
    </citation>
    <scope>NUCLEOTIDE SEQUENCE</scope>
    <source>
        <strain evidence="6">17694</strain>
    </source>
</reference>
<keyword evidence="3 4" id="KW-0418">Kinase</keyword>
<dbReference type="EC" id="2.7.4.-" evidence="4"/>
<reference evidence="6" key="1">
    <citation type="journal article" date="2022" name="Res Sq">
        <title>Evolution of multicellular longitudinally dividing oral cavity symbionts (Neisseriaceae).</title>
        <authorList>
            <person name="Nyongesa S."/>
            <person name="Weber P."/>
            <person name="Bernet E."/>
            <person name="Pullido F."/>
            <person name="Nieckarz M."/>
            <person name="Delaby M."/>
            <person name="Nieves C."/>
            <person name="Viehboeck T."/>
            <person name="Krause N."/>
            <person name="Rivera-Millot A."/>
            <person name="Nakamura A."/>
            <person name="Vischer N."/>
            <person name="VanNieuwenhze M."/>
            <person name="Brun Y."/>
            <person name="Cava F."/>
            <person name="Bulgheresi S."/>
            <person name="Veyrier F."/>
        </authorList>
    </citation>
    <scope>NUCLEOTIDE SEQUENCE</scope>
    <source>
        <strain evidence="6">17694</strain>
    </source>
</reference>
<dbReference type="GO" id="GO:0006793">
    <property type="term" value="P:phosphorus metabolic process"/>
    <property type="evidence" value="ECO:0007669"/>
    <property type="project" value="InterPro"/>
</dbReference>
<organism evidence="6 7">
    <name type="scientific">Conchiformibius kuhniae</name>
    <dbReference type="NCBI Taxonomy" id="211502"/>
    <lineage>
        <taxon>Bacteria</taxon>
        <taxon>Pseudomonadati</taxon>
        <taxon>Pseudomonadota</taxon>
        <taxon>Betaproteobacteria</taxon>
        <taxon>Neisseriales</taxon>
        <taxon>Neisseriaceae</taxon>
        <taxon>Conchiformibius</taxon>
    </lineage>
</organism>
<accession>A0A8T9MSB5</accession>
<keyword evidence="7" id="KW-1185">Reference proteome</keyword>
<evidence type="ECO:0000313" key="7">
    <source>
        <dbReference type="Proteomes" id="UP000831534"/>
    </source>
</evidence>
<comment type="function">
    <text evidence="4">Uses inorganic polyphosphate (polyP) as a donor to convert GDP to GTP or ADP to ATP.</text>
</comment>
<sequence length="304" mass="35807">MTEKQLHPFEKIDFGNSQDEIMTAFKQAVQEHQAAQEDSPNAPLPADYPYTKRMNRRTYEKEKKRLQIELLKVQSWVKGEGQKIVGLFEGRDAAGKGGTIKRYMEHLNPRGARVVALEKPTETEKGQWYFQRYIQNLPTAGEIVFFDRSWYNRAGVERVMGFCEPHEYLLFMRQTPEFERMLVASGIHLFKFWFSVSREEQFRRFSSRAHDPLKHWKLSPVDVQSLNRWNDYTEAKNAMFFHTHTQDAPWVIIKSDDKKRARLNCIRYFLSKLDYPDKDHEAIGEVDSLLVSHPDMNKVAQERG</sequence>
<evidence type="ECO:0000256" key="3">
    <source>
        <dbReference type="ARBA" id="ARBA00022777"/>
    </source>
</evidence>
<dbReference type="InterPro" id="IPR027417">
    <property type="entry name" value="P-loop_NTPase"/>
</dbReference>
<dbReference type="AlphaFoldDB" id="A0A8T9MSB5"/>
<dbReference type="Pfam" id="PF03976">
    <property type="entry name" value="PPK2"/>
    <property type="match status" value="1"/>
</dbReference>
<dbReference type="Gene3D" id="3.40.50.300">
    <property type="entry name" value="P-loop containing nucleotide triphosphate hydrolases"/>
    <property type="match status" value="1"/>
</dbReference>
<proteinExistence type="inferred from homology"/>
<evidence type="ECO:0000256" key="4">
    <source>
        <dbReference type="RuleBase" id="RU369062"/>
    </source>
</evidence>
<comment type="subunit">
    <text evidence="4">Homotetramer.</text>
</comment>
<gene>
    <name evidence="6" type="primary">ppk2</name>
    <name evidence="6" type="ORF">LVJ77_06450</name>
</gene>
<evidence type="ECO:0000313" key="6">
    <source>
        <dbReference type="EMBL" id="UOP04109.1"/>
    </source>
</evidence>
<dbReference type="NCBIfam" id="TIGR03707">
    <property type="entry name" value="PPK2_P_aer"/>
    <property type="match status" value="1"/>
</dbReference>
<dbReference type="RefSeq" id="WP_027009249.1">
    <property type="nucleotide sequence ID" value="NZ_CP091521.1"/>
</dbReference>
<dbReference type="SUPFAM" id="SSF52540">
    <property type="entry name" value="P-loop containing nucleoside triphosphate hydrolases"/>
    <property type="match status" value="1"/>
</dbReference>
<dbReference type="PANTHER" id="PTHR34383">
    <property type="entry name" value="POLYPHOSPHATE:AMP PHOSPHOTRANSFERASE-RELATED"/>
    <property type="match status" value="1"/>
</dbReference>
<comment type="similarity">
    <text evidence="1 4">Belongs to the polyphosphate kinase 2 (PPK2) family. Class I subfamily.</text>
</comment>
<evidence type="ECO:0000256" key="1">
    <source>
        <dbReference type="ARBA" id="ARBA00009924"/>
    </source>
</evidence>
<evidence type="ECO:0000259" key="5">
    <source>
        <dbReference type="Pfam" id="PF03976"/>
    </source>
</evidence>
<evidence type="ECO:0000256" key="2">
    <source>
        <dbReference type="ARBA" id="ARBA00022679"/>
    </source>
</evidence>
<dbReference type="InterPro" id="IPR022486">
    <property type="entry name" value="PPK2_PA0141"/>
</dbReference>
<dbReference type="KEGG" id="ckh:LVJ77_06450"/>
<dbReference type="InterPro" id="IPR016898">
    <property type="entry name" value="Polyphosphate_phosphotransfera"/>
</dbReference>
<name>A0A8T9MSB5_9NEIS</name>
<dbReference type="GO" id="GO:0008976">
    <property type="term" value="F:polyphosphate kinase activity"/>
    <property type="evidence" value="ECO:0007669"/>
    <property type="project" value="UniProtKB-UniRule"/>
</dbReference>